<evidence type="ECO:0000313" key="2">
    <source>
        <dbReference type="Proteomes" id="UP000679213"/>
    </source>
</evidence>
<evidence type="ECO:0000313" key="1">
    <source>
        <dbReference type="EMBL" id="CAB3287393.1"/>
    </source>
</evidence>
<dbReference type="Proteomes" id="UP000679213">
    <property type="component" value="Chromosome I"/>
</dbReference>
<proteinExistence type="predicted"/>
<name>A0A8D6PP96_9EURY</name>
<dbReference type="AlphaFoldDB" id="A0A8D6PP96"/>
<keyword evidence="2" id="KW-1185">Reference proteome</keyword>
<reference evidence="1 2" key="1">
    <citation type="submission" date="2020-04" db="EMBL/GenBank/DDBJ databases">
        <authorList>
            <consortium name="Genoscope - CEA"/>
            <person name="William W."/>
        </authorList>
    </citation>
    <scope>NUCLEOTIDE SEQUENCE [LARGE SCALE GENOMIC DNA]</scope>
    <source>
        <strain evidence="1 2">SG7</strain>
    </source>
</reference>
<dbReference type="EMBL" id="LR792632">
    <property type="protein sequence ID" value="CAB3287393.1"/>
    <property type="molecule type" value="Genomic_DNA"/>
</dbReference>
<organism evidence="1 2">
    <name type="scientific">Methanocaldococcus lauensis</name>
    <dbReference type="NCBI Taxonomy" id="2546128"/>
    <lineage>
        <taxon>Archaea</taxon>
        <taxon>Methanobacteriati</taxon>
        <taxon>Methanobacteriota</taxon>
        <taxon>Methanomada group</taxon>
        <taxon>Methanococci</taxon>
        <taxon>Methanococcales</taxon>
        <taxon>Methanocaldococcaceae</taxon>
        <taxon>Methanocaldococcus</taxon>
    </lineage>
</organism>
<sequence length="277" mass="33578">MKWEITFNGITYRCINCAYCCSCEGWRIYLNYFDVLKLKDYKDCIERCKGEFKYRLKINERGCILLNNNLCRVHLEKGYEFKPLMCKIFPFSSMVKWDGTPLLIIKHYCKGICKGETDKKVIKEVIEYIKELYFDNFEEIIENGMEHSSKTLLYKDFKITWEEREEFGRYIFSSKNFDEMFERCKEIFGNNIKLIDIGIFKSIKNNIAKYHNQENEEEIIRYLLELNRREHFRKIPFYEEVEKLLKISKYLSKFKNVLRAEGNIDKKLFIDKKINIH</sequence>
<dbReference type="RefSeq" id="WP_214400108.1">
    <property type="nucleotide sequence ID" value="NZ_LR792632.1"/>
</dbReference>
<protein>
    <recommendedName>
        <fullName evidence="3">YkgJ family cysteine cluster protein</fullName>
    </recommendedName>
</protein>
<dbReference type="InterPro" id="IPR005358">
    <property type="entry name" value="Puta_zinc/iron-chelating_dom"/>
</dbReference>
<accession>A0A8D6PP96</accession>
<evidence type="ECO:0008006" key="3">
    <source>
        <dbReference type="Google" id="ProtNLM"/>
    </source>
</evidence>
<dbReference type="Pfam" id="PF03692">
    <property type="entry name" value="CxxCxxCC"/>
    <property type="match status" value="1"/>
</dbReference>
<gene>
    <name evidence="1" type="ORF">MLAUSG7_0187</name>
</gene>
<dbReference type="KEGG" id="mesg:MLAUSG7_0187"/>
<dbReference type="GeneID" id="65882994"/>